<proteinExistence type="predicted"/>
<sequence>MSKELVKDRVIKYFIEDLLVPQDMIDTNVELSEFEEGAEGVIDIVVNAVDEDDYYVPVMICQCLDEDIPLEGDILEKQIDFLEEIDNITTSGRLVLTNGDEMMYADWKGEEYDTESALPNYETMVKEFKESEKMALAFEQEHNHDHENCDCCDHDHDHK</sequence>
<protein>
    <recommendedName>
        <fullName evidence="3">Type I restriction enzyme R protein N-terminal domain-containing protein</fullName>
    </recommendedName>
</protein>
<keyword evidence="2" id="KW-1185">Reference proteome</keyword>
<dbReference type="Proteomes" id="UP000767291">
    <property type="component" value="Unassembled WGS sequence"/>
</dbReference>
<evidence type="ECO:0008006" key="3">
    <source>
        <dbReference type="Google" id="ProtNLM"/>
    </source>
</evidence>
<comment type="caution">
    <text evidence="1">The sequence shown here is derived from an EMBL/GenBank/DDBJ whole genome shotgun (WGS) entry which is preliminary data.</text>
</comment>
<dbReference type="EMBL" id="JAGGJX010000001">
    <property type="protein sequence ID" value="MBP1854322.1"/>
    <property type="molecule type" value="Genomic_DNA"/>
</dbReference>
<name>A0ABS4E8Q4_9FIRM</name>
<dbReference type="RefSeq" id="WP_209455860.1">
    <property type="nucleotide sequence ID" value="NZ_BAAACS010000017.1"/>
</dbReference>
<organism evidence="1 2">
    <name type="scientific">Metaclostridioides mangenotii</name>
    <dbReference type="NCBI Taxonomy" id="1540"/>
    <lineage>
        <taxon>Bacteria</taxon>
        <taxon>Bacillati</taxon>
        <taxon>Bacillota</taxon>
        <taxon>Clostridia</taxon>
        <taxon>Peptostreptococcales</taxon>
        <taxon>Peptostreptococcaceae</taxon>
        <taxon>Metaclostridioides</taxon>
    </lineage>
</organism>
<accession>A0ABS4E8Q4</accession>
<evidence type="ECO:0000313" key="1">
    <source>
        <dbReference type="EMBL" id="MBP1854322.1"/>
    </source>
</evidence>
<gene>
    <name evidence="1" type="ORF">J2Z43_000712</name>
</gene>
<evidence type="ECO:0000313" key="2">
    <source>
        <dbReference type="Proteomes" id="UP000767291"/>
    </source>
</evidence>
<reference evidence="1 2" key="1">
    <citation type="submission" date="2021-03" db="EMBL/GenBank/DDBJ databases">
        <title>Genomic Encyclopedia of Type Strains, Phase IV (KMG-IV): sequencing the most valuable type-strain genomes for metagenomic binning, comparative biology and taxonomic classification.</title>
        <authorList>
            <person name="Goeker M."/>
        </authorList>
    </citation>
    <scope>NUCLEOTIDE SEQUENCE [LARGE SCALE GENOMIC DNA]</scope>
    <source>
        <strain evidence="1 2">DSM 1289</strain>
    </source>
</reference>